<sequence length="442" mass="49654">MIVAILSIICVLLLGYIFILKAKIAREKVSIEKITRLIDQVLKGNFEPRIANIGNTQLCHISRGLNELLDNFETFLREANIVIQKSSSIGEYRPFLTDGILPNLQVVAKHVNESIEASRESIKLGSFREINLTLSNINNNLKQQKFVQESFHKSLLYLRDISSKITSMTVNFEEGYNKISTSMQVLEDTQQLISANDNAVGGLSERSQEISSIIGVINEIADQTNLLALNAAIEAARAGEHGRGFAVVADEVRKLAEKTQHATKNIWTQVNLFQQTTNEIYENSQKMLDQMNEFSAMIGGFESMFKGISQTSIQIDRSAKTISARLNGNSLMVDHIIFKSDAYDKVLKEEDSTALADDIKKIFSQWYETRGNPNYAGTKALENIVNFHNELIKAAEIGVENAQSCYGRECQITCVESFRTMEKMSDLLFAEIDNLAKTWEKE</sequence>
<evidence type="ECO:0000313" key="5">
    <source>
        <dbReference type="EMBL" id="XAM17742.1"/>
    </source>
</evidence>
<name>A0ABZ3F5B8_9HELI</name>
<accession>A0ABZ3F5B8</accession>
<evidence type="ECO:0000259" key="4">
    <source>
        <dbReference type="PROSITE" id="PS50111"/>
    </source>
</evidence>
<dbReference type="SUPFAM" id="SSF58104">
    <property type="entry name" value="Methyl-accepting chemotaxis protein (MCP) signaling domain"/>
    <property type="match status" value="1"/>
</dbReference>
<feature type="domain" description="Methyl-accepting transducer" evidence="4">
    <location>
        <begin position="173"/>
        <end position="344"/>
    </location>
</feature>
<comment type="similarity">
    <text evidence="2">Belongs to the methyl-accepting chemotaxis (MCP) protein family.</text>
</comment>
<dbReference type="EMBL" id="CP145316">
    <property type="protein sequence ID" value="XAM17742.1"/>
    <property type="molecule type" value="Genomic_DNA"/>
</dbReference>
<dbReference type="Proteomes" id="UP001434737">
    <property type="component" value="Chromosome"/>
</dbReference>
<dbReference type="SMART" id="SM00283">
    <property type="entry name" value="MA"/>
    <property type="match status" value="1"/>
</dbReference>
<proteinExistence type="inferred from homology"/>
<protein>
    <submittedName>
        <fullName evidence="5">Methyl-accepting chemotaxis protein</fullName>
    </submittedName>
</protein>
<evidence type="ECO:0000256" key="3">
    <source>
        <dbReference type="PROSITE-ProRule" id="PRU00284"/>
    </source>
</evidence>
<keyword evidence="6" id="KW-1185">Reference proteome</keyword>
<dbReference type="PROSITE" id="PS50111">
    <property type="entry name" value="CHEMOTAXIS_TRANSDUC_2"/>
    <property type="match status" value="1"/>
</dbReference>
<evidence type="ECO:0000256" key="1">
    <source>
        <dbReference type="ARBA" id="ARBA00023224"/>
    </source>
</evidence>
<evidence type="ECO:0000256" key="2">
    <source>
        <dbReference type="ARBA" id="ARBA00029447"/>
    </source>
</evidence>
<dbReference type="RefSeq" id="WP_343353338.1">
    <property type="nucleotide sequence ID" value="NZ_CP145316.1"/>
</dbReference>
<evidence type="ECO:0000313" key="6">
    <source>
        <dbReference type="Proteomes" id="UP001434737"/>
    </source>
</evidence>
<organism evidence="5 6">
    <name type="scientific">Helicobacter mastomyrinus</name>
    <dbReference type="NCBI Taxonomy" id="287948"/>
    <lineage>
        <taxon>Bacteria</taxon>
        <taxon>Pseudomonadati</taxon>
        <taxon>Campylobacterota</taxon>
        <taxon>Epsilonproteobacteria</taxon>
        <taxon>Campylobacterales</taxon>
        <taxon>Helicobacteraceae</taxon>
        <taxon>Helicobacter</taxon>
    </lineage>
</organism>
<dbReference type="InterPro" id="IPR004089">
    <property type="entry name" value="MCPsignal_dom"/>
</dbReference>
<dbReference type="Gene3D" id="1.10.287.950">
    <property type="entry name" value="Methyl-accepting chemotaxis protein"/>
    <property type="match status" value="1"/>
</dbReference>
<dbReference type="PANTHER" id="PTHR32089">
    <property type="entry name" value="METHYL-ACCEPTING CHEMOTAXIS PROTEIN MCPB"/>
    <property type="match status" value="1"/>
</dbReference>
<keyword evidence="1 3" id="KW-0807">Transducer</keyword>
<dbReference type="PRINTS" id="PR00260">
    <property type="entry name" value="CHEMTRNSDUCR"/>
</dbReference>
<gene>
    <name evidence="5" type="ORF">V3I05_08625</name>
</gene>
<dbReference type="InterPro" id="IPR004090">
    <property type="entry name" value="Chemotax_Me-accpt_rcpt"/>
</dbReference>
<reference evidence="5 6" key="1">
    <citation type="submission" date="2024-02" db="EMBL/GenBank/DDBJ databases">
        <title>Genome and pathogenicity analysis of Helicobacter mastomyrinus isolated from mice.</title>
        <authorList>
            <person name="Zhu L."/>
        </authorList>
    </citation>
    <scope>NUCLEOTIDE SEQUENCE [LARGE SCALE GENOMIC DNA]</scope>
    <source>
        <strain evidence="5 6">Hm-17</strain>
    </source>
</reference>
<dbReference type="Pfam" id="PF00015">
    <property type="entry name" value="MCPsignal"/>
    <property type="match status" value="1"/>
</dbReference>
<dbReference type="PANTHER" id="PTHR32089:SF112">
    <property type="entry name" value="LYSOZYME-LIKE PROTEIN-RELATED"/>
    <property type="match status" value="1"/>
</dbReference>